<dbReference type="RefSeq" id="WP_007932068.1">
    <property type="nucleotide sequence ID" value="NZ_AKVJ01000011.1"/>
</dbReference>
<keyword evidence="2" id="KW-0067">ATP-binding</keyword>
<dbReference type="Proteomes" id="UP000004324">
    <property type="component" value="Unassembled WGS sequence"/>
</dbReference>
<comment type="caution">
    <text evidence="4">The sequence shown here is derived from an EMBL/GenBank/DDBJ whole genome shotgun (WGS) entry which is preliminary data.</text>
</comment>
<dbReference type="EMBL" id="AKVJ01000011">
    <property type="protein sequence ID" value="EIW19946.1"/>
    <property type="molecule type" value="Genomic_DNA"/>
</dbReference>
<gene>
    <name evidence="4" type="ORF">FB4_0197</name>
</gene>
<reference evidence="4 5" key="1">
    <citation type="journal article" date="2012" name="J. Bacteriol.">
        <title>Draft Genome Sequences for Two Metal-Reducing Pelosinus fermentans Strains Isolated from a Cr(VI)-Contaminated Site and for Type Strain R7.</title>
        <authorList>
            <person name="Brown S.D."/>
            <person name="Podar M."/>
            <person name="Klingeman D.M."/>
            <person name="Johnson C.M."/>
            <person name="Yang Z.K."/>
            <person name="Utturkar S.M."/>
            <person name="Land M.L."/>
            <person name="Mosher J.J."/>
            <person name="Hurt R.A.Jr."/>
            <person name="Phelps T.J."/>
            <person name="Palumbo A.V."/>
            <person name="Arkin A.P."/>
            <person name="Hazen T.C."/>
            <person name="Elias D.A."/>
        </authorList>
    </citation>
    <scope>NUCLEOTIDE SEQUENCE [LARGE SCALE GENOMIC DNA]</scope>
    <source>
        <strain evidence="4 5">B4</strain>
    </source>
</reference>
<feature type="domain" description="MCM C-terminal AAA(+) ATPase" evidence="3">
    <location>
        <begin position="617"/>
        <end position="757"/>
    </location>
</feature>
<dbReference type="InterPro" id="IPR027417">
    <property type="entry name" value="P-loop_NTPase"/>
</dbReference>
<dbReference type="InterPro" id="IPR001208">
    <property type="entry name" value="MCM_dom"/>
</dbReference>
<dbReference type="SUPFAM" id="SSF56747">
    <property type="entry name" value="Prim-pol domain"/>
    <property type="match status" value="1"/>
</dbReference>
<dbReference type="GO" id="GO:0003677">
    <property type="term" value="F:DNA binding"/>
    <property type="evidence" value="ECO:0007669"/>
    <property type="project" value="InterPro"/>
</dbReference>
<dbReference type="PROSITE" id="PS50051">
    <property type="entry name" value="MCM_2"/>
    <property type="match status" value="1"/>
</dbReference>
<dbReference type="AlphaFoldDB" id="I9LHT3"/>
<dbReference type="Gene3D" id="3.90.920.10">
    <property type="entry name" value="DNA primase, PRIM domain"/>
    <property type="match status" value="1"/>
</dbReference>
<dbReference type="OrthoDB" id="268750at2"/>
<dbReference type="Pfam" id="PF00493">
    <property type="entry name" value="MCM"/>
    <property type="match status" value="1"/>
</dbReference>
<evidence type="ECO:0000256" key="1">
    <source>
        <dbReference type="ARBA" id="ARBA00022741"/>
    </source>
</evidence>
<keyword evidence="1" id="KW-0547">Nucleotide-binding</keyword>
<dbReference type="GO" id="GO:0006269">
    <property type="term" value="P:DNA replication, synthesis of primer"/>
    <property type="evidence" value="ECO:0007669"/>
    <property type="project" value="InterPro"/>
</dbReference>
<dbReference type="InterPro" id="IPR002755">
    <property type="entry name" value="DNA_primase_S"/>
</dbReference>
<protein>
    <submittedName>
        <fullName evidence="4">MCM family protein</fullName>
    </submittedName>
</protein>
<proteinExistence type="predicted"/>
<evidence type="ECO:0000256" key="2">
    <source>
        <dbReference type="ARBA" id="ARBA00022840"/>
    </source>
</evidence>
<dbReference type="Gene3D" id="3.40.50.300">
    <property type="entry name" value="P-loop containing nucleotide triphosphate hydrolases"/>
    <property type="match status" value="1"/>
</dbReference>
<dbReference type="PATRIC" id="fig|1149862.3.peg.1090"/>
<dbReference type="SUPFAM" id="SSF52540">
    <property type="entry name" value="P-loop containing nucleoside triphosphate hydrolases"/>
    <property type="match status" value="1"/>
</dbReference>
<evidence type="ECO:0000313" key="4">
    <source>
        <dbReference type="EMBL" id="EIW19946.1"/>
    </source>
</evidence>
<evidence type="ECO:0000259" key="3">
    <source>
        <dbReference type="PROSITE" id="PS50051"/>
    </source>
</evidence>
<evidence type="ECO:0000313" key="5">
    <source>
        <dbReference type="Proteomes" id="UP000004324"/>
    </source>
</evidence>
<dbReference type="Pfam" id="PF01896">
    <property type="entry name" value="DNA_primase_S"/>
    <property type="match status" value="1"/>
</dbReference>
<organism evidence="4 5">
    <name type="scientific">Pelosinus fermentans B4</name>
    <dbReference type="NCBI Taxonomy" id="1149862"/>
    <lineage>
        <taxon>Bacteria</taxon>
        <taxon>Bacillati</taxon>
        <taxon>Bacillota</taxon>
        <taxon>Negativicutes</taxon>
        <taxon>Selenomonadales</taxon>
        <taxon>Sporomusaceae</taxon>
        <taxon>Pelosinus</taxon>
    </lineage>
</organism>
<dbReference type="GO" id="GO:0003899">
    <property type="term" value="F:DNA-directed RNA polymerase activity"/>
    <property type="evidence" value="ECO:0007669"/>
    <property type="project" value="InterPro"/>
</dbReference>
<name>I9LHT3_9FIRM</name>
<accession>I9LHT3</accession>
<dbReference type="GO" id="GO:0005524">
    <property type="term" value="F:ATP binding"/>
    <property type="evidence" value="ECO:0007669"/>
    <property type="project" value="UniProtKB-KW"/>
</dbReference>
<sequence>MAGKEKETQADQFKYVDVWHNAENERSSDWERIEYTNVPKYQQEVAFNYNCFATIQRFANEVRVKGEDFIAPLYFDLDSADPSISQADSVKLIDFLTIELEVPPTDIWVYFSGSKGFHILISSTAAGVQPSNYLHKVYKHMAGYLIHRLGLTTLDLVVYTSSRMLRLPNSVHAKTKKYKVELSIDELKTLTLDQIKELASAPRKNAAFTGEQRREGREVRPKLADFYENKREEQQQAIATTSARYQKEKYNFSKDQAPACVEDILAGGWKKEGDRNQATIQLACYFKDAGHTKAEALATLETWVASHTSATAGYQVQQRTANTRSVVDVVYSQDNEYKFGCAFIRSLHGEKKIGSKDYQRVACSGDLCPCIGSDEPTEAPIVLHLAQTGDASLTGKLIRTRVMVAGKKHTPYIVPKKIEYSCWGYKGCKKVHCPLFDIPTHTVYKDMGVANRELIQMTGTADDNIKGILRELSGIPSCPKFTMETVETTNVDELLVIPMAEQMDSKEADTAEGSGHYVLRKVYAIGGLDVSENKYYELDGYVYAHPKNQESTVLIKEARALQDVVASFKLTEESKELLQVFKPHDYSPECIEEKLAAICADLTYNVTHIVQRDETLLALLLVQHSVLRFSVPWDSSQLRGWAEAMIVGDTSTGKSAMIEKLMRYSGLGARVNAESTSRTGLTYKMEQSGSGGSWYIVWGAWPLADKEMIWIDEATGITKDEYGEMTLARSDGRLEVKRAVTAETPCRVRAVLTGNVPKGKMLADYGQGVESLKDIFNNEDIRRFDMAVFMKAADVAPEVYNQQLPTYPSIVTSEAYKTSILFAWSRKPDDVIFAGDTIDRVLTVSTELSKIYGNAADIPLVNPADQRNKITRLSVALAVLTHSTDGTGHKVVVHPGHVEFIGEYLKSLYNAPGCGLNYYAKLAIKEMEMTEERYTKITVDLRKIDTLKGDIKFFEFIKLFARQKYLRLGDVEAMLSIEKEESKAIVNTLAKMRMVEMTSGGYRKTSRFNAYIAYCFKLGLFDDMEDDY</sequence>
<keyword evidence="5" id="KW-1185">Reference proteome</keyword>